<dbReference type="Proteomes" id="UP001372834">
    <property type="component" value="Unassembled WGS sequence"/>
</dbReference>
<dbReference type="PROSITE" id="PS00028">
    <property type="entry name" value="ZINC_FINGER_C2H2_1"/>
    <property type="match status" value="1"/>
</dbReference>
<dbReference type="FunFam" id="3.30.160.60:FF:000232">
    <property type="entry name" value="Krueppel-like factor 9"/>
    <property type="match status" value="1"/>
</dbReference>
<dbReference type="PANTHER" id="PTHR23235:SF120">
    <property type="entry name" value="KRUPPEL-LIKE FACTOR 15"/>
    <property type="match status" value="1"/>
</dbReference>
<gene>
    <name evidence="9" type="ORF">RUM43_000222</name>
</gene>
<dbReference type="Gene3D" id="3.30.160.60">
    <property type="entry name" value="Classic Zinc Finger"/>
    <property type="match status" value="1"/>
</dbReference>
<name>A0AAN8SFA6_POLSC</name>
<proteinExistence type="predicted"/>
<evidence type="ECO:0000256" key="7">
    <source>
        <dbReference type="PROSITE-ProRule" id="PRU00042"/>
    </source>
</evidence>
<evidence type="ECO:0000313" key="9">
    <source>
        <dbReference type="EMBL" id="KAK6643957.1"/>
    </source>
</evidence>
<evidence type="ECO:0000256" key="3">
    <source>
        <dbReference type="ARBA" id="ARBA00022833"/>
    </source>
</evidence>
<keyword evidence="4" id="KW-0805">Transcription regulation</keyword>
<dbReference type="PANTHER" id="PTHR23235">
    <property type="entry name" value="KRUEPPEL-LIKE TRANSCRIPTION FACTOR"/>
    <property type="match status" value="1"/>
</dbReference>
<keyword evidence="1" id="KW-0479">Metal-binding</keyword>
<evidence type="ECO:0000313" key="10">
    <source>
        <dbReference type="Proteomes" id="UP001372834"/>
    </source>
</evidence>
<evidence type="ECO:0000256" key="4">
    <source>
        <dbReference type="ARBA" id="ARBA00023015"/>
    </source>
</evidence>
<organism evidence="9 10">
    <name type="scientific">Polyplax serrata</name>
    <name type="common">Common mouse louse</name>
    <dbReference type="NCBI Taxonomy" id="468196"/>
    <lineage>
        <taxon>Eukaryota</taxon>
        <taxon>Metazoa</taxon>
        <taxon>Ecdysozoa</taxon>
        <taxon>Arthropoda</taxon>
        <taxon>Hexapoda</taxon>
        <taxon>Insecta</taxon>
        <taxon>Pterygota</taxon>
        <taxon>Neoptera</taxon>
        <taxon>Paraneoptera</taxon>
        <taxon>Psocodea</taxon>
        <taxon>Troctomorpha</taxon>
        <taxon>Phthiraptera</taxon>
        <taxon>Anoplura</taxon>
        <taxon>Polyplacidae</taxon>
        <taxon>Polyplax</taxon>
    </lineage>
</organism>
<evidence type="ECO:0000256" key="1">
    <source>
        <dbReference type="ARBA" id="ARBA00022723"/>
    </source>
</evidence>
<evidence type="ECO:0000256" key="5">
    <source>
        <dbReference type="ARBA" id="ARBA00023125"/>
    </source>
</evidence>
<dbReference type="EMBL" id="JAWJWE010000001">
    <property type="protein sequence ID" value="KAK6643957.1"/>
    <property type="molecule type" value="Genomic_DNA"/>
</dbReference>
<evidence type="ECO:0000256" key="6">
    <source>
        <dbReference type="ARBA" id="ARBA00023163"/>
    </source>
</evidence>
<keyword evidence="6" id="KW-0804">Transcription</keyword>
<sequence length="295" mass="33290">MDEEVKTKVFSDMDIKFAAQCLLSMSRAKESNFSTMAVPLDLSDKTTRVKDSVTVAANSWKRLASAPYLKTEPDIVEPPQSNSFMVARILTDLTSIKQDPVPNVIYDVDDTNKNNPGKGVHCVYVKGYNQKFYRKSVSNSKVRGSIGVTAPGLAKKTHRCMYTGCNKIYGKSSHLKAHLRTHTGEWHTLVDEHGLFLDDQGPHGLMTRLNFNLKFFSVISTPVLKTTENLISDWFLVFLLPSVCLSLKQSGQGLCQYRNNDLNIRGDTSKLDFGKCETLLWYFVYTKLTLSLVWR</sequence>
<dbReference type="SUPFAM" id="SSF57667">
    <property type="entry name" value="beta-beta-alpha zinc fingers"/>
    <property type="match status" value="1"/>
</dbReference>
<dbReference type="PROSITE" id="PS50157">
    <property type="entry name" value="ZINC_FINGER_C2H2_2"/>
    <property type="match status" value="1"/>
</dbReference>
<dbReference type="GO" id="GO:0000981">
    <property type="term" value="F:DNA-binding transcription factor activity, RNA polymerase II-specific"/>
    <property type="evidence" value="ECO:0007669"/>
    <property type="project" value="TreeGrafter"/>
</dbReference>
<feature type="domain" description="C2H2-type" evidence="8">
    <location>
        <begin position="158"/>
        <end position="187"/>
    </location>
</feature>
<dbReference type="GO" id="GO:0000978">
    <property type="term" value="F:RNA polymerase II cis-regulatory region sequence-specific DNA binding"/>
    <property type="evidence" value="ECO:0007669"/>
    <property type="project" value="TreeGrafter"/>
</dbReference>
<reference evidence="9 10" key="1">
    <citation type="submission" date="2023-10" db="EMBL/GenBank/DDBJ databases">
        <title>Genomes of two closely related lineages of the louse Polyplax serrata with different host specificities.</title>
        <authorList>
            <person name="Martinu J."/>
            <person name="Tarabai H."/>
            <person name="Stefka J."/>
            <person name="Hypsa V."/>
        </authorList>
    </citation>
    <scope>NUCLEOTIDE SEQUENCE [LARGE SCALE GENOMIC DNA]</scope>
    <source>
        <strain evidence="9">HR10_N</strain>
    </source>
</reference>
<dbReference type="AlphaFoldDB" id="A0AAN8SFA6"/>
<evidence type="ECO:0000259" key="8">
    <source>
        <dbReference type="PROSITE" id="PS50157"/>
    </source>
</evidence>
<protein>
    <recommendedName>
        <fullName evidence="8">C2H2-type domain-containing protein</fullName>
    </recommendedName>
</protein>
<dbReference type="InterPro" id="IPR036236">
    <property type="entry name" value="Znf_C2H2_sf"/>
</dbReference>
<keyword evidence="3" id="KW-0862">Zinc</keyword>
<dbReference type="InterPro" id="IPR013087">
    <property type="entry name" value="Znf_C2H2_type"/>
</dbReference>
<accession>A0AAN8SFA6</accession>
<comment type="caution">
    <text evidence="9">The sequence shown here is derived from an EMBL/GenBank/DDBJ whole genome shotgun (WGS) entry which is preliminary data.</text>
</comment>
<dbReference type="GO" id="GO:0008270">
    <property type="term" value="F:zinc ion binding"/>
    <property type="evidence" value="ECO:0007669"/>
    <property type="project" value="UniProtKB-KW"/>
</dbReference>
<keyword evidence="5" id="KW-0238">DNA-binding</keyword>
<keyword evidence="2 7" id="KW-0863">Zinc-finger</keyword>
<evidence type="ECO:0000256" key="2">
    <source>
        <dbReference type="ARBA" id="ARBA00022771"/>
    </source>
</evidence>